<dbReference type="Proteomes" id="UP000656367">
    <property type="component" value="Unassembled WGS sequence"/>
</dbReference>
<reference evidence="1" key="1">
    <citation type="journal article" date="2014" name="Int. J. Syst. Evol. Microbiol.">
        <title>Complete genome sequence of Corynebacterium casei LMG S-19264T (=DSM 44701T), isolated from a smear-ripened cheese.</title>
        <authorList>
            <consortium name="US DOE Joint Genome Institute (JGI-PGF)"/>
            <person name="Walter F."/>
            <person name="Albersmeier A."/>
            <person name="Kalinowski J."/>
            <person name="Ruckert C."/>
        </authorList>
    </citation>
    <scope>NUCLEOTIDE SEQUENCE</scope>
    <source>
        <strain evidence="1">JCM 15759</strain>
    </source>
</reference>
<protein>
    <submittedName>
        <fullName evidence="1">Uncharacterized protein</fullName>
    </submittedName>
</protein>
<dbReference type="EMBL" id="BMON01000004">
    <property type="protein sequence ID" value="GGM50194.1"/>
    <property type="molecule type" value="Genomic_DNA"/>
</dbReference>
<organism evidence="1 2">
    <name type="scientific">Haloarcula argentinensis</name>
    <dbReference type="NCBI Taxonomy" id="43776"/>
    <lineage>
        <taxon>Archaea</taxon>
        <taxon>Methanobacteriati</taxon>
        <taxon>Methanobacteriota</taxon>
        <taxon>Stenosarchaea group</taxon>
        <taxon>Halobacteria</taxon>
        <taxon>Halobacteriales</taxon>
        <taxon>Haloarculaceae</taxon>
        <taxon>Haloarcula</taxon>
    </lineage>
</organism>
<dbReference type="AlphaFoldDB" id="A0A830FLU5"/>
<evidence type="ECO:0000313" key="2">
    <source>
        <dbReference type="Proteomes" id="UP000656367"/>
    </source>
</evidence>
<name>A0A830FLU5_HALAR</name>
<evidence type="ECO:0000313" key="1">
    <source>
        <dbReference type="EMBL" id="GGM50194.1"/>
    </source>
</evidence>
<comment type="caution">
    <text evidence="1">The sequence shown here is derived from an EMBL/GenBank/DDBJ whole genome shotgun (WGS) entry which is preliminary data.</text>
</comment>
<gene>
    <name evidence="1" type="ORF">GCM10009006_34240</name>
</gene>
<reference evidence="1" key="2">
    <citation type="submission" date="2020-09" db="EMBL/GenBank/DDBJ databases">
        <authorList>
            <person name="Sun Q."/>
            <person name="Ohkuma M."/>
        </authorList>
    </citation>
    <scope>NUCLEOTIDE SEQUENCE</scope>
    <source>
        <strain evidence="1">JCM 15759</strain>
    </source>
</reference>
<accession>A0A830FLU5</accession>
<sequence length="185" mass="20265">MNAGTNQGCLWEAPETGHYEISATYHGWGSYTFGPPETQNHKYTACSETNIAAIRNCETVVSSDTRPHLRVGRAGLATEVAETLLEELASRLVKPFLGLVGSIIADLIISWAIDLRLPTETQGGFPGDILEEYTISTTFSASKGEIYNLQLTTSSGFSAKTDIDWNMFGEIDAHYRLLSMEINPV</sequence>
<proteinExistence type="predicted"/>